<dbReference type="InterPro" id="IPR032710">
    <property type="entry name" value="NTF2-like_dom_sf"/>
</dbReference>
<accession>A0ABY6J876</accession>
<proteinExistence type="predicted"/>
<dbReference type="Pfam" id="PF12680">
    <property type="entry name" value="SnoaL_2"/>
    <property type="match status" value="1"/>
</dbReference>
<keyword evidence="3" id="KW-1185">Reference proteome</keyword>
<dbReference type="InterPro" id="IPR037401">
    <property type="entry name" value="SnoaL-like"/>
</dbReference>
<organism evidence="2 3">
    <name type="scientific">Chitinophaga horti</name>
    <dbReference type="NCBI Taxonomy" id="2920382"/>
    <lineage>
        <taxon>Bacteria</taxon>
        <taxon>Pseudomonadati</taxon>
        <taxon>Bacteroidota</taxon>
        <taxon>Chitinophagia</taxon>
        <taxon>Chitinophagales</taxon>
        <taxon>Chitinophagaceae</taxon>
        <taxon>Chitinophaga</taxon>
    </lineage>
</organism>
<name>A0ABY6J876_9BACT</name>
<feature type="domain" description="SnoaL-like" evidence="1">
    <location>
        <begin position="32"/>
        <end position="135"/>
    </location>
</feature>
<sequence>MIRKIGAFTAMCAILAACTTGDRKVNNNEQLAREYFDHFNNRNWEKMTGMYTDTVAFKDPEFGTDVVLQTHQQIIAKYRGMQTMFPDIRDSIVQLYPSGDKHVIVEFVSTGSSGDSIKFTLPICTIFEFRDGKISKDYTYYNMGEGQ</sequence>
<dbReference type="Proteomes" id="UP001162741">
    <property type="component" value="Chromosome"/>
</dbReference>
<evidence type="ECO:0000259" key="1">
    <source>
        <dbReference type="Pfam" id="PF12680"/>
    </source>
</evidence>
<dbReference type="SUPFAM" id="SSF54427">
    <property type="entry name" value="NTF2-like"/>
    <property type="match status" value="1"/>
</dbReference>
<evidence type="ECO:0000313" key="3">
    <source>
        <dbReference type="Proteomes" id="UP001162741"/>
    </source>
</evidence>
<dbReference type="EMBL" id="CP107006">
    <property type="protein sequence ID" value="UYQ94484.1"/>
    <property type="molecule type" value="Genomic_DNA"/>
</dbReference>
<dbReference type="RefSeq" id="WP_264282366.1">
    <property type="nucleotide sequence ID" value="NZ_CP107006.1"/>
</dbReference>
<dbReference type="CDD" id="cd00531">
    <property type="entry name" value="NTF2_like"/>
    <property type="match status" value="1"/>
</dbReference>
<reference evidence="2" key="1">
    <citation type="submission" date="2022-10" db="EMBL/GenBank/DDBJ databases">
        <title>Chitinophaga sp. nov., isolated from soil.</title>
        <authorList>
            <person name="Jeon C.O."/>
        </authorList>
    </citation>
    <scope>NUCLEOTIDE SEQUENCE</scope>
    <source>
        <strain evidence="2">R8</strain>
    </source>
</reference>
<dbReference type="PROSITE" id="PS51257">
    <property type="entry name" value="PROKAR_LIPOPROTEIN"/>
    <property type="match status" value="1"/>
</dbReference>
<gene>
    <name evidence="2" type="ORF">MKQ68_05190</name>
</gene>
<evidence type="ECO:0000313" key="2">
    <source>
        <dbReference type="EMBL" id="UYQ94484.1"/>
    </source>
</evidence>
<dbReference type="Gene3D" id="3.10.450.50">
    <property type="match status" value="1"/>
</dbReference>
<protein>
    <submittedName>
        <fullName evidence="2">Nuclear transport factor 2 family protein</fullName>
    </submittedName>
</protein>